<evidence type="ECO:0000313" key="1">
    <source>
        <dbReference type="EMBL" id="MBG8552339.1"/>
    </source>
</evidence>
<organism evidence="1 2">
    <name type="scientific">Hymenobacter guriensis</name>
    <dbReference type="NCBI Taxonomy" id="2793065"/>
    <lineage>
        <taxon>Bacteria</taxon>
        <taxon>Pseudomonadati</taxon>
        <taxon>Bacteroidota</taxon>
        <taxon>Cytophagia</taxon>
        <taxon>Cytophagales</taxon>
        <taxon>Hymenobacteraceae</taxon>
        <taxon>Hymenobacter</taxon>
    </lineage>
</organism>
<dbReference type="Proteomes" id="UP000601099">
    <property type="component" value="Unassembled WGS sequence"/>
</dbReference>
<sequence>MENLTKEQIEQMPAGQDLNRLITELMEPKPTSWQLSELRKGRDWGYNYATITSPGEWWECNIGIDAGSNNELVEWYDHRDPSAEIVDAWPVVEKMNATHYVTLSTLWLTGGSDKGTLGFRASFRAFKTFDGPEAIADTAPLALCRAFLLSTLPK</sequence>
<dbReference type="InterPro" id="IPR028985">
    <property type="entry name" value="Bacillus_phage_prot-like"/>
</dbReference>
<protein>
    <recommendedName>
        <fullName evidence="3">Phage ABA sandwich domain-containing protein</fullName>
    </recommendedName>
</protein>
<accession>A0ABS0KWU9</accession>
<dbReference type="EMBL" id="JADWYK010000001">
    <property type="protein sequence ID" value="MBG8552339.1"/>
    <property type="molecule type" value="Genomic_DNA"/>
</dbReference>
<dbReference type="RefSeq" id="WP_196953378.1">
    <property type="nucleotide sequence ID" value="NZ_JADWYK010000001.1"/>
</dbReference>
<dbReference type="Gene3D" id="3.30.2120.10">
    <property type="entry name" value="Bacillus phage protein-like"/>
    <property type="match status" value="1"/>
</dbReference>
<comment type="caution">
    <text evidence="1">The sequence shown here is derived from an EMBL/GenBank/DDBJ whole genome shotgun (WGS) entry which is preliminary data.</text>
</comment>
<evidence type="ECO:0008006" key="3">
    <source>
        <dbReference type="Google" id="ProtNLM"/>
    </source>
</evidence>
<gene>
    <name evidence="1" type="ORF">I5L79_02215</name>
</gene>
<proteinExistence type="predicted"/>
<keyword evidence="2" id="KW-1185">Reference proteome</keyword>
<evidence type="ECO:0000313" key="2">
    <source>
        <dbReference type="Proteomes" id="UP000601099"/>
    </source>
</evidence>
<name>A0ABS0KWU9_9BACT</name>
<reference evidence="1 2" key="1">
    <citation type="submission" date="2020-11" db="EMBL/GenBank/DDBJ databases">
        <title>Hymenobacter sp.</title>
        <authorList>
            <person name="Kim M.K."/>
        </authorList>
    </citation>
    <scope>NUCLEOTIDE SEQUENCE [LARGE SCALE GENOMIC DNA]</scope>
    <source>
        <strain evidence="1 2">BT594</strain>
    </source>
</reference>